<dbReference type="CDD" id="cd00176">
    <property type="entry name" value="SPEC"/>
    <property type="match status" value="1"/>
</dbReference>
<comment type="similarity">
    <text evidence="1">Belongs to the nesprin family.</text>
</comment>
<feature type="domain" description="KASH" evidence="11">
    <location>
        <begin position="392"/>
        <end position="451"/>
    </location>
</feature>
<dbReference type="Proteomes" id="UP001176940">
    <property type="component" value="Unassembled WGS sequence"/>
</dbReference>
<dbReference type="EMBL" id="CAUEEQ010002725">
    <property type="protein sequence ID" value="CAJ0923471.1"/>
    <property type="molecule type" value="Genomic_DNA"/>
</dbReference>
<sequence length="451" mass="51090">MAPPPRYFCCISSKLLVVFTGKSDLETPSWHSPEKHLISVKMEFKEDRKEEGLVIGASGTDTTLEESSRIRENISSSAKEIDSTGDQPEDQGLRGMENPETHSGVIERWEIMQAQSSSSELRHQQGVQRWQQLNQDLDKITLWLEKTEAELEQVKKLKPSSTIRELGKKVQMLKDVQKVFDESKALVIAANLSSKEFQAGDEDTASRDVLNRLRLVNVRWERACRELDTWRESLQGDLLQCEEFQERSDKLLLWLTEAEERRLQYRVPDNGGNPHVLQKNLMQLKEQLEERQSEANALQDLCSDLLSSTSGAGYIEAEERTHVIGTKLRQLLTDVSQDLAAARNAPDTSAADEIDSMISPTTRQQTATGAASKDSSRKITAEVAVQEAPRRRSFFYRVLRAAFPLQLLLLLLLFFACMIPVSEEDFSCAHANNFARSFYPMLRYTNGPPPT</sequence>
<keyword evidence="5" id="KW-1133">Transmembrane helix</keyword>
<comment type="subcellular location">
    <subcellularLocation>
        <location evidence="8">Nucleus outer membrane</location>
        <topology evidence="8">Single-pass type IV membrane protein</topology>
    </subcellularLocation>
</comment>
<feature type="region of interest" description="Disordered" evidence="10">
    <location>
        <begin position="343"/>
        <end position="378"/>
    </location>
</feature>
<evidence type="ECO:0000259" key="11">
    <source>
        <dbReference type="PROSITE" id="PS51049"/>
    </source>
</evidence>
<evidence type="ECO:0000313" key="13">
    <source>
        <dbReference type="Proteomes" id="UP001176940"/>
    </source>
</evidence>
<gene>
    <name evidence="12" type="ORF">RIMI_LOCUS2015863</name>
</gene>
<evidence type="ECO:0000256" key="5">
    <source>
        <dbReference type="ARBA" id="ARBA00022989"/>
    </source>
</evidence>
<dbReference type="InterPro" id="IPR002017">
    <property type="entry name" value="Spectrin_repeat"/>
</dbReference>
<dbReference type="SMART" id="SM01249">
    <property type="entry name" value="KASH"/>
    <property type="match status" value="1"/>
</dbReference>
<keyword evidence="2" id="KW-0597">Phosphoprotein</keyword>
<evidence type="ECO:0000256" key="8">
    <source>
        <dbReference type="ARBA" id="ARBA00046312"/>
    </source>
</evidence>
<keyword evidence="6 9" id="KW-0472">Membrane</keyword>
<evidence type="ECO:0000256" key="1">
    <source>
        <dbReference type="ARBA" id="ARBA00008619"/>
    </source>
</evidence>
<evidence type="ECO:0000313" key="12">
    <source>
        <dbReference type="EMBL" id="CAJ0923471.1"/>
    </source>
</evidence>
<keyword evidence="13" id="KW-1185">Reference proteome</keyword>
<evidence type="ECO:0000256" key="6">
    <source>
        <dbReference type="ARBA" id="ARBA00023136"/>
    </source>
</evidence>
<keyword evidence="7" id="KW-0539">Nucleus</keyword>
<evidence type="ECO:0000256" key="7">
    <source>
        <dbReference type="ARBA" id="ARBA00023242"/>
    </source>
</evidence>
<evidence type="ECO:0000256" key="4">
    <source>
        <dbReference type="ARBA" id="ARBA00022737"/>
    </source>
</evidence>
<dbReference type="InterPro" id="IPR012315">
    <property type="entry name" value="KASH"/>
</dbReference>
<reference evidence="12" key="1">
    <citation type="submission" date="2023-07" db="EMBL/GenBank/DDBJ databases">
        <authorList>
            <person name="Stuckert A."/>
        </authorList>
    </citation>
    <scope>NUCLEOTIDE SEQUENCE</scope>
</reference>
<dbReference type="Gene3D" id="1.20.58.60">
    <property type="match status" value="1"/>
</dbReference>
<feature type="topological domain" description="Perinuclear space" evidence="9">
    <location>
        <begin position="422"/>
        <end position="451"/>
    </location>
</feature>
<feature type="region of interest" description="Disordered" evidence="10">
    <location>
        <begin position="74"/>
        <end position="98"/>
    </location>
</feature>
<name>A0ABN9KVL7_9NEOB</name>
<accession>A0ABN9KVL7</accession>
<proteinExistence type="inferred from homology"/>
<dbReference type="SMART" id="SM00150">
    <property type="entry name" value="SPEC"/>
    <property type="match status" value="2"/>
</dbReference>
<evidence type="ECO:0000256" key="9">
    <source>
        <dbReference type="PROSITE-ProRule" id="PRU00385"/>
    </source>
</evidence>
<feature type="compositionally biased region" description="Polar residues" evidence="10">
    <location>
        <begin position="358"/>
        <end position="369"/>
    </location>
</feature>
<keyword evidence="4" id="KW-0677">Repeat</keyword>
<evidence type="ECO:0000256" key="3">
    <source>
        <dbReference type="ARBA" id="ARBA00022692"/>
    </source>
</evidence>
<feature type="topological domain" description="Cytoplasmic" evidence="9">
    <location>
        <begin position="1"/>
        <end position="400"/>
    </location>
</feature>
<dbReference type="InterPro" id="IPR018159">
    <property type="entry name" value="Spectrin/alpha-actinin"/>
</dbReference>
<dbReference type="SUPFAM" id="SSF46966">
    <property type="entry name" value="Spectrin repeat"/>
    <property type="match status" value="2"/>
</dbReference>
<dbReference type="PROSITE" id="PS51049">
    <property type="entry name" value="KASH"/>
    <property type="match status" value="1"/>
</dbReference>
<dbReference type="PANTHER" id="PTHR14514">
    <property type="entry name" value="PKA ANCHORING PROTEIN"/>
    <property type="match status" value="1"/>
</dbReference>
<dbReference type="PANTHER" id="PTHR14514:SF4">
    <property type="entry name" value="NESPRIN-2"/>
    <property type="match status" value="1"/>
</dbReference>
<evidence type="ECO:0000256" key="2">
    <source>
        <dbReference type="ARBA" id="ARBA00022553"/>
    </source>
</evidence>
<dbReference type="Pfam" id="PF10541">
    <property type="entry name" value="KASH"/>
    <property type="match status" value="1"/>
</dbReference>
<organism evidence="12 13">
    <name type="scientific">Ranitomeya imitator</name>
    <name type="common">mimic poison frog</name>
    <dbReference type="NCBI Taxonomy" id="111125"/>
    <lineage>
        <taxon>Eukaryota</taxon>
        <taxon>Metazoa</taxon>
        <taxon>Chordata</taxon>
        <taxon>Craniata</taxon>
        <taxon>Vertebrata</taxon>
        <taxon>Euteleostomi</taxon>
        <taxon>Amphibia</taxon>
        <taxon>Batrachia</taxon>
        <taxon>Anura</taxon>
        <taxon>Neobatrachia</taxon>
        <taxon>Hyloidea</taxon>
        <taxon>Dendrobatidae</taxon>
        <taxon>Dendrobatinae</taxon>
        <taxon>Ranitomeya</taxon>
    </lineage>
</organism>
<comment type="caution">
    <text evidence="12">The sequence shown here is derived from an EMBL/GenBank/DDBJ whole genome shotgun (WGS) entry which is preliminary data.</text>
</comment>
<keyword evidence="3 9" id="KW-0812">Transmembrane</keyword>
<protein>
    <recommendedName>
        <fullName evidence="11">KASH domain-containing protein</fullName>
    </recommendedName>
</protein>
<evidence type="ECO:0000256" key="10">
    <source>
        <dbReference type="SAM" id="MobiDB-lite"/>
    </source>
</evidence>
<dbReference type="Pfam" id="PF00435">
    <property type="entry name" value="Spectrin"/>
    <property type="match status" value="1"/>
</dbReference>